<sequence>MGLKQYSKEQIKELAMVEVAYEIFTEKKKPIIFKDLVNDISKILGLSKEQVANKISQFYTDVNIDGRFICVGENTWGLRIWYPYDQIEEEVVPVAKPKKKKSKKVVEEDLDLNGFDDVEEDDLDYDDHDDLDDDDDDLTDDLDDDDDDDDLDDDDIEDLDDDLLDDDDEEEDEEK</sequence>
<organism evidence="9 10">
    <name type="scientific">Metabacillus herbersteinensis</name>
    <dbReference type="NCBI Taxonomy" id="283816"/>
    <lineage>
        <taxon>Bacteria</taxon>
        <taxon>Bacillati</taxon>
        <taxon>Bacillota</taxon>
        <taxon>Bacilli</taxon>
        <taxon>Bacillales</taxon>
        <taxon>Bacillaceae</taxon>
        <taxon>Metabacillus</taxon>
    </lineage>
</organism>
<comment type="function">
    <text evidence="6">Participates in both the initiation and recycling phases of transcription. In the presence of the delta subunit, RNAP displays an increased specificity of transcription, a decreased affinity for nucleic acids, and an increased efficiency of RNA synthesis because of enhanced recycling.</text>
</comment>
<gene>
    <name evidence="6 9" type="primary">rpoE</name>
    <name evidence="9" type="ORF">ACFFIX_13450</name>
</gene>
<dbReference type="InterPro" id="IPR029757">
    <property type="entry name" value="RpoE"/>
</dbReference>
<reference evidence="9 10" key="1">
    <citation type="submission" date="2024-09" db="EMBL/GenBank/DDBJ databases">
        <authorList>
            <person name="Sun Q."/>
            <person name="Mori K."/>
        </authorList>
    </citation>
    <scope>NUCLEOTIDE SEQUENCE [LARGE SCALE GENOMIC DNA]</scope>
    <source>
        <strain evidence="9 10">CCM 7228</strain>
    </source>
</reference>
<dbReference type="GO" id="GO:0000428">
    <property type="term" value="C:DNA-directed RNA polymerase complex"/>
    <property type="evidence" value="ECO:0007669"/>
    <property type="project" value="UniProtKB-KW"/>
</dbReference>
<accession>A0ABV6GFJ9</accession>
<dbReference type="PROSITE" id="PS51913">
    <property type="entry name" value="HTH_HARE"/>
    <property type="match status" value="1"/>
</dbReference>
<keyword evidence="2 6" id="KW-0240">DNA-directed RNA polymerase</keyword>
<feature type="domain" description="HTH HARE-type" evidence="8">
    <location>
        <begin position="14"/>
        <end position="81"/>
    </location>
</feature>
<dbReference type="Proteomes" id="UP001589854">
    <property type="component" value="Unassembled WGS sequence"/>
</dbReference>
<comment type="caution">
    <text evidence="9">The sequence shown here is derived from an EMBL/GenBank/DDBJ whole genome shotgun (WGS) entry which is preliminary data.</text>
</comment>
<keyword evidence="3 6" id="KW-0808">Transferase</keyword>
<keyword evidence="4 6" id="KW-0548">Nucleotidyltransferase</keyword>
<evidence type="ECO:0000256" key="1">
    <source>
        <dbReference type="ARBA" id="ARBA00009828"/>
    </source>
</evidence>
<evidence type="ECO:0000256" key="5">
    <source>
        <dbReference type="ARBA" id="ARBA00023163"/>
    </source>
</evidence>
<dbReference type="InterPro" id="IPR007759">
    <property type="entry name" value="Asxl_HARE-HTH"/>
</dbReference>
<evidence type="ECO:0000256" key="3">
    <source>
        <dbReference type="ARBA" id="ARBA00022679"/>
    </source>
</evidence>
<dbReference type="GO" id="GO:0003899">
    <property type="term" value="F:DNA-directed RNA polymerase activity"/>
    <property type="evidence" value="ECO:0007669"/>
    <property type="project" value="UniProtKB-EC"/>
</dbReference>
<keyword evidence="5 6" id="KW-0804">Transcription</keyword>
<keyword evidence="10" id="KW-1185">Reference proteome</keyword>
<dbReference type="HAMAP" id="MF_00357">
    <property type="entry name" value="RNApol_bact_RpoE"/>
    <property type="match status" value="1"/>
</dbReference>
<proteinExistence type="inferred from homology"/>
<comment type="similarity">
    <text evidence="1 6">Belongs to the RpoE family.</text>
</comment>
<evidence type="ECO:0000256" key="2">
    <source>
        <dbReference type="ARBA" id="ARBA00022478"/>
    </source>
</evidence>
<evidence type="ECO:0000256" key="7">
    <source>
        <dbReference type="SAM" id="MobiDB-lite"/>
    </source>
</evidence>
<evidence type="ECO:0000256" key="4">
    <source>
        <dbReference type="ARBA" id="ARBA00022695"/>
    </source>
</evidence>
<dbReference type="RefSeq" id="WP_378934735.1">
    <property type="nucleotide sequence ID" value="NZ_JBHLVO010000010.1"/>
</dbReference>
<protein>
    <recommendedName>
        <fullName evidence="6">Probable DNA-directed RNA polymerase subunit delta</fullName>
    </recommendedName>
    <alternativeName>
        <fullName evidence="6">RNAP delta factor</fullName>
    </alternativeName>
</protein>
<evidence type="ECO:0000256" key="6">
    <source>
        <dbReference type="HAMAP-Rule" id="MF_00357"/>
    </source>
</evidence>
<comment type="subunit">
    <text evidence="6">RNAP is composed of a core of 2 alpha, a beta and a beta' subunits. The core is associated with a delta subunit and one of several sigma factors.</text>
</comment>
<evidence type="ECO:0000313" key="9">
    <source>
        <dbReference type="EMBL" id="MFC0272441.1"/>
    </source>
</evidence>
<evidence type="ECO:0000259" key="8">
    <source>
        <dbReference type="PROSITE" id="PS51913"/>
    </source>
</evidence>
<dbReference type="Gene3D" id="1.10.10.1250">
    <property type="entry name" value="RNA polymerase, subunit delta, N-terminal domain"/>
    <property type="match status" value="1"/>
</dbReference>
<dbReference type="InterPro" id="IPR038087">
    <property type="entry name" value="RNAP_delta_N_dom_sf"/>
</dbReference>
<name>A0ABV6GFJ9_9BACI</name>
<dbReference type="EMBL" id="JBHLVO010000010">
    <property type="protein sequence ID" value="MFC0272441.1"/>
    <property type="molecule type" value="Genomic_DNA"/>
</dbReference>
<feature type="region of interest" description="Disordered" evidence="7">
    <location>
        <begin position="112"/>
        <end position="175"/>
    </location>
</feature>
<dbReference type="NCBIfam" id="TIGR04567">
    <property type="entry name" value="RNAP_delt_lowGC"/>
    <property type="match status" value="1"/>
</dbReference>
<evidence type="ECO:0000313" key="10">
    <source>
        <dbReference type="Proteomes" id="UP001589854"/>
    </source>
</evidence>
<dbReference type="Pfam" id="PF05066">
    <property type="entry name" value="HARE-HTH"/>
    <property type="match status" value="1"/>
</dbReference>